<dbReference type="OrthoDB" id="3048402at2759"/>
<comment type="caution">
    <text evidence="2">The sequence shown here is derived from an EMBL/GenBank/DDBJ whole genome shotgun (WGS) entry which is preliminary data.</text>
</comment>
<keyword evidence="3" id="KW-1185">Reference proteome</keyword>
<evidence type="ECO:0008006" key="4">
    <source>
        <dbReference type="Google" id="ProtNLM"/>
    </source>
</evidence>
<feature type="region of interest" description="Disordered" evidence="1">
    <location>
        <begin position="269"/>
        <end position="403"/>
    </location>
</feature>
<evidence type="ECO:0000313" key="2">
    <source>
        <dbReference type="EMBL" id="KAF5375945.1"/>
    </source>
</evidence>
<accession>A0A8H5H3W8</accession>
<evidence type="ECO:0000256" key="1">
    <source>
        <dbReference type="SAM" id="MobiDB-lite"/>
    </source>
</evidence>
<feature type="compositionally biased region" description="Gly residues" evidence="1">
    <location>
        <begin position="283"/>
        <end position="299"/>
    </location>
</feature>
<sequence length="419" mass="44965">MAGDSQATFSKSVEAKIRDTYDYRCVICLNFVQTSQCAHIIDVATAGNQQLRNAVRLGVLPANYEMNAEMNGLVQCPSCHSYFTANYVVLSLPIPILLYLQRYVARTPKAERRPLHEVFDLLVDASHGLEVKLPDAEAIFPYLGLFTMVNLKPIEGSIATLYLPCISIISGRTFVVAPSNTSPSAEKAARIFDPSTINKDTPVNLGIIPLSPQDQANETRYWRLPVSTAAIFAALIERLAYDSFESEDIILASSIRDILNLQSHNYYLPDEDAEGSEPSAGSGPSGGGGRGGRRGGAGGSKRKNTGGKSSPSSGKGKKKARKVSGVGDGTGDCGEPSEASARSQSGHSHHQEITSSSRNLEDEALVQLIDAGSDNSDLGSGRSISAISPHDEDNPDQWRFGPSFSTNKIIFTARAVNLT</sequence>
<gene>
    <name evidence="2" type="ORF">D9615_008212</name>
</gene>
<feature type="compositionally biased region" description="Polar residues" evidence="1">
    <location>
        <begin position="373"/>
        <end position="386"/>
    </location>
</feature>
<dbReference type="AlphaFoldDB" id="A0A8H5H3W8"/>
<evidence type="ECO:0000313" key="3">
    <source>
        <dbReference type="Proteomes" id="UP000565441"/>
    </source>
</evidence>
<organism evidence="2 3">
    <name type="scientific">Tricholomella constricta</name>
    <dbReference type="NCBI Taxonomy" id="117010"/>
    <lineage>
        <taxon>Eukaryota</taxon>
        <taxon>Fungi</taxon>
        <taxon>Dikarya</taxon>
        <taxon>Basidiomycota</taxon>
        <taxon>Agaricomycotina</taxon>
        <taxon>Agaricomycetes</taxon>
        <taxon>Agaricomycetidae</taxon>
        <taxon>Agaricales</taxon>
        <taxon>Tricholomatineae</taxon>
        <taxon>Lyophyllaceae</taxon>
        <taxon>Tricholomella</taxon>
    </lineage>
</organism>
<reference evidence="2 3" key="1">
    <citation type="journal article" date="2020" name="ISME J.">
        <title>Uncovering the hidden diversity of litter-decomposition mechanisms in mushroom-forming fungi.</title>
        <authorList>
            <person name="Floudas D."/>
            <person name="Bentzer J."/>
            <person name="Ahren D."/>
            <person name="Johansson T."/>
            <person name="Persson P."/>
            <person name="Tunlid A."/>
        </authorList>
    </citation>
    <scope>NUCLEOTIDE SEQUENCE [LARGE SCALE GENOMIC DNA]</scope>
    <source>
        <strain evidence="2 3">CBS 661.87</strain>
    </source>
</reference>
<proteinExistence type="predicted"/>
<name>A0A8H5H3W8_9AGAR</name>
<dbReference type="Proteomes" id="UP000565441">
    <property type="component" value="Unassembled WGS sequence"/>
</dbReference>
<protein>
    <recommendedName>
        <fullName evidence="4">HNH endonuclease</fullName>
    </recommendedName>
</protein>
<dbReference type="EMBL" id="JAACJP010000031">
    <property type="protein sequence ID" value="KAF5375945.1"/>
    <property type="molecule type" value="Genomic_DNA"/>
</dbReference>